<reference evidence="2" key="1">
    <citation type="journal article" date="2014" name="Int. J. Syst. Evol. Microbiol.">
        <title>Complete genome sequence of Corynebacterium casei LMG S-19264T (=DSM 44701T), isolated from a smear-ripened cheese.</title>
        <authorList>
            <consortium name="US DOE Joint Genome Institute (JGI-PGF)"/>
            <person name="Walter F."/>
            <person name="Albersmeier A."/>
            <person name="Kalinowski J."/>
            <person name="Ruckert C."/>
        </authorList>
    </citation>
    <scope>NUCLEOTIDE SEQUENCE</scope>
    <source>
        <strain evidence="2">CGMCC 1.10749</strain>
    </source>
</reference>
<dbReference type="AlphaFoldDB" id="A0A8H9KRQ4"/>
<evidence type="ECO:0000313" key="3">
    <source>
        <dbReference type="Proteomes" id="UP000628079"/>
    </source>
</evidence>
<protein>
    <submittedName>
        <fullName evidence="2">Uncharacterized protein</fullName>
    </submittedName>
</protein>
<comment type="caution">
    <text evidence="2">The sequence shown here is derived from an EMBL/GenBank/DDBJ whole genome shotgun (WGS) entry which is preliminary data.</text>
</comment>
<sequence>MLTDGVGVLAGGLGDLRDRDRRLEAFEHLEDGAGGSAGRFADPARRGRTGAETCSHPFVKGRRRRDWIIHGTKCIK</sequence>
<dbReference type="EMBL" id="BMEA01000004">
    <property type="protein sequence ID" value="GGB88703.1"/>
    <property type="molecule type" value="Genomic_DNA"/>
</dbReference>
<evidence type="ECO:0000256" key="1">
    <source>
        <dbReference type="SAM" id="MobiDB-lite"/>
    </source>
</evidence>
<reference evidence="2" key="2">
    <citation type="submission" date="2020-09" db="EMBL/GenBank/DDBJ databases">
        <authorList>
            <person name="Sun Q."/>
            <person name="Zhou Y."/>
        </authorList>
    </citation>
    <scope>NUCLEOTIDE SEQUENCE</scope>
    <source>
        <strain evidence="2">CGMCC 1.10749</strain>
    </source>
</reference>
<accession>A0A8H9KRQ4</accession>
<name>A0A8H9KRQ4_9MICO</name>
<gene>
    <name evidence="2" type="ORF">GCM10011314_30640</name>
</gene>
<dbReference type="Proteomes" id="UP000628079">
    <property type="component" value="Unassembled WGS sequence"/>
</dbReference>
<organism evidence="2 3">
    <name type="scientific">Knoellia flava</name>
    <dbReference type="NCBI Taxonomy" id="913969"/>
    <lineage>
        <taxon>Bacteria</taxon>
        <taxon>Bacillati</taxon>
        <taxon>Actinomycetota</taxon>
        <taxon>Actinomycetes</taxon>
        <taxon>Micrococcales</taxon>
        <taxon>Intrasporangiaceae</taxon>
        <taxon>Knoellia</taxon>
    </lineage>
</organism>
<feature type="region of interest" description="Disordered" evidence="1">
    <location>
        <begin position="34"/>
        <end position="55"/>
    </location>
</feature>
<evidence type="ECO:0000313" key="2">
    <source>
        <dbReference type="EMBL" id="GGB88703.1"/>
    </source>
</evidence>
<proteinExistence type="predicted"/>